<dbReference type="EMBL" id="FO082264">
    <property type="protein sequence ID" value="CCO20067.1"/>
    <property type="molecule type" value="Genomic_DNA"/>
</dbReference>
<dbReference type="Pfam" id="PF00270">
    <property type="entry name" value="DEAD"/>
    <property type="match status" value="1"/>
</dbReference>
<dbReference type="RefSeq" id="XP_007508981.1">
    <property type="nucleotide sequence ID" value="XM_007508919.1"/>
</dbReference>
<evidence type="ECO:0000256" key="9">
    <source>
        <dbReference type="ARBA" id="ARBA00034808"/>
    </source>
</evidence>
<dbReference type="GO" id="GO:0043138">
    <property type="term" value="F:3'-5' DNA helicase activity"/>
    <property type="evidence" value="ECO:0007669"/>
    <property type="project" value="UniProtKB-EC"/>
</dbReference>
<evidence type="ECO:0000256" key="5">
    <source>
        <dbReference type="ARBA" id="ARBA00022840"/>
    </source>
</evidence>
<dbReference type="Gene3D" id="3.40.50.300">
    <property type="entry name" value="P-loop containing nucleotide triphosphate hydrolases"/>
    <property type="match status" value="2"/>
</dbReference>
<dbReference type="SUPFAM" id="SSF47819">
    <property type="entry name" value="HRDC-like"/>
    <property type="match status" value="1"/>
</dbReference>
<dbReference type="GO" id="GO:0005524">
    <property type="term" value="F:ATP binding"/>
    <property type="evidence" value="ECO:0007669"/>
    <property type="project" value="UniProtKB-KW"/>
</dbReference>
<organism evidence="12 13">
    <name type="scientific">Bathycoccus prasinos</name>
    <dbReference type="NCBI Taxonomy" id="41875"/>
    <lineage>
        <taxon>Eukaryota</taxon>
        <taxon>Viridiplantae</taxon>
        <taxon>Chlorophyta</taxon>
        <taxon>Mamiellophyceae</taxon>
        <taxon>Mamiellales</taxon>
        <taxon>Bathycoccaceae</taxon>
        <taxon>Bathycoccus</taxon>
    </lineage>
</organism>
<accession>K8EP99</accession>
<dbReference type="GeneID" id="19011609"/>
<dbReference type="InterPro" id="IPR036388">
    <property type="entry name" value="WH-like_DNA-bd_sf"/>
</dbReference>
<dbReference type="Pfam" id="PF16124">
    <property type="entry name" value="RecQ_Zn_bind"/>
    <property type="match status" value="1"/>
</dbReference>
<keyword evidence="5" id="KW-0067">ATP-binding</keyword>
<dbReference type="SMART" id="SM00490">
    <property type="entry name" value="HELICc"/>
    <property type="match status" value="1"/>
</dbReference>
<evidence type="ECO:0000256" key="4">
    <source>
        <dbReference type="ARBA" id="ARBA00022806"/>
    </source>
</evidence>
<evidence type="ECO:0000313" key="12">
    <source>
        <dbReference type="EMBL" id="CCO20067.1"/>
    </source>
</evidence>
<dbReference type="STRING" id="41875.K8EP99"/>
<keyword evidence="3" id="KW-0378">Hydrolase</keyword>
<dbReference type="PROSITE" id="PS51192">
    <property type="entry name" value="HELICASE_ATP_BIND_1"/>
    <property type="match status" value="1"/>
</dbReference>
<dbReference type="OrthoDB" id="10261556at2759"/>
<comment type="similarity">
    <text evidence="1">Belongs to the helicase family. RecQ subfamily.</text>
</comment>
<keyword evidence="4" id="KW-0347">Helicase</keyword>
<sequence>MNIGEDEWEDELFDGTVACVFTTAEKKLAERNINNNNNNNNRKRDYTDAILKTTIKKCTTEEGMDGREKDALQLRASSSPLYKTKRAMDFASQPTSQTKTTTTTTLKETLEKYYGYSNFRPGQEEVIKAAMEGRDTCVFWSTGSGKSLAYQLPALHEGGKMSIVVSPLISLMQDQVTALNNTVGNIADGSGGNNDIACFLGSGQTDTTVEERVFRGDYKIVFVTPEKISFVSDDGGFGSSSSSSVFMQRLQSLKAMNKIGLIAIDEAHCISQWGHDFRVSYKKLAVLRDQLPGIPIMALTATAVKHVREDISKTLKLSNPYIATNSVDRPNLRIQCHRKVDFSSDLNYIVSQITAAASIQEKQQHQQKRALPASLAKPKYDSSIIYCATIKEVVQLTGALQHRIGVENVAMYHGSMTPQDRHDAHMRFLSSECKVVVATTAFGMGIDKADVRTVIHMGAPKTMEEYYQQIGRAGRDGIASNVSMLFSDNDFSKFSGDFYTKGLTKESLQTQLNSTEKLKQYAIEREKCRRAMILEHFEETPLFGSQCGTCDNCIRCKTIKADDLQRNLLNEVMPVLLTLKHSAKGSLSTTDLVDAVLGKNSKKGSVLNHQWQRFQIDEAKKRADKNSTNQHFYKEVLGSLVRANYVTEKNVKGAYGSWNVYSLSPKARMEFFVDDSLSPATTKEMILPVPQALLNSEKALKEKIEATKKELISAGVDVSTIPEEEFLLQQQNGANSEIVTAELQWLRQIKYYRTSGQESRADGHLELLRRIESWKDERAKVLGLAPTNVLSQHLCKKIAYAKPSTVEALRAVGVRVSGVETLCALIQQTVTELELVFAPAAANTDPASHTMQTPTTGTRPIIALDTVTPKTPWKLAEYKPKKGSGGTIIPPNWEQSYNRFQKGEHVEAIAMTQSTGKAIQPATVLNHLFEALTHGKQLEFSRAISSFPEYVNNRLSKLDCDELERASFTTNIDVIERKYFAQKDFLKGLVSHDVEKPPNEKTFFEKQKEALWYPKIRVWTVLKRCGVL</sequence>
<evidence type="ECO:0000256" key="7">
    <source>
        <dbReference type="ARBA" id="ARBA00023235"/>
    </source>
</evidence>
<keyword evidence="2" id="KW-0547">Nucleotide-binding</keyword>
<dbReference type="GO" id="GO:0005634">
    <property type="term" value="C:nucleus"/>
    <property type="evidence" value="ECO:0007669"/>
    <property type="project" value="TreeGrafter"/>
</dbReference>
<dbReference type="AlphaFoldDB" id="K8EP99"/>
<keyword evidence="6" id="KW-0238">DNA-binding</keyword>
<dbReference type="GO" id="GO:0009378">
    <property type="term" value="F:four-way junction helicase activity"/>
    <property type="evidence" value="ECO:0007669"/>
    <property type="project" value="TreeGrafter"/>
</dbReference>
<evidence type="ECO:0000256" key="2">
    <source>
        <dbReference type="ARBA" id="ARBA00022741"/>
    </source>
</evidence>
<dbReference type="InterPro" id="IPR004589">
    <property type="entry name" value="DNA_helicase_ATP-dep_RecQ"/>
</dbReference>
<dbReference type="GO" id="GO:0005694">
    <property type="term" value="C:chromosome"/>
    <property type="evidence" value="ECO:0007669"/>
    <property type="project" value="TreeGrafter"/>
</dbReference>
<comment type="catalytic activity">
    <reaction evidence="8">
        <text>Couples ATP hydrolysis with the unwinding of duplex DNA by translocating in the 3'-5' direction.</text>
        <dbReference type="EC" id="5.6.2.4"/>
    </reaction>
</comment>
<dbReference type="NCBIfam" id="TIGR00614">
    <property type="entry name" value="recQ_fam"/>
    <property type="match status" value="1"/>
</dbReference>
<feature type="domain" description="Helicase ATP-binding" evidence="10">
    <location>
        <begin position="127"/>
        <end position="321"/>
    </location>
</feature>
<dbReference type="InterPro" id="IPR001650">
    <property type="entry name" value="Helicase_C-like"/>
</dbReference>
<dbReference type="Gene3D" id="1.10.150.80">
    <property type="entry name" value="HRDC domain"/>
    <property type="match status" value="1"/>
</dbReference>
<dbReference type="GO" id="GO:0016787">
    <property type="term" value="F:hydrolase activity"/>
    <property type="evidence" value="ECO:0007669"/>
    <property type="project" value="UniProtKB-KW"/>
</dbReference>
<dbReference type="EC" id="5.6.2.4" evidence="9"/>
<reference evidence="12 13" key="1">
    <citation type="submission" date="2011-10" db="EMBL/GenBank/DDBJ databases">
        <authorList>
            <person name="Genoscope - CEA"/>
        </authorList>
    </citation>
    <scope>NUCLEOTIDE SEQUENCE [LARGE SCALE GENOMIC DNA]</scope>
    <source>
        <strain evidence="12 13">RCC 1105</strain>
    </source>
</reference>
<protein>
    <recommendedName>
        <fullName evidence="9">DNA 3'-5' helicase</fullName>
        <ecNumber evidence="9">5.6.2.4</ecNumber>
    </recommendedName>
</protein>
<gene>
    <name evidence="12" type="ordered locus">Bathy15g00660</name>
</gene>
<evidence type="ECO:0000256" key="3">
    <source>
        <dbReference type="ARBA" id="ARBA00022801"/>
    </source>
</evidence>
<dbReference type="KEGG" id="bpg:Bathy15g00660"/>
<dbReference type="GO" id="GO:0005737">
    <property type="term" value="C:cytoplasm"/>
    <property type="evidence" value="ECO:0007669"/>
    <property type="project" value="TreeGrafter"/>
</dbReference>
<dbReference type="InterPro" id="IPR011545">
    <property type="entry name" value="DEAD/DEAH_box_helicase_dom"/>
</dbReference>
<keyword evidence="13" id="KW-1185">Reference proteome</keyword>
<dbReference type="Gene3D" id="1.10.10.10">
    <property type="entry name" value="Winged helix-like DNA-binding domain superfamily/Winged helix DNA-binding domain"/>
    <property type="match status" value="1"/>
</dbReference>
<evidence type="ECO:0000256" key="8">
    <source>
        <dbReference type="ARBA" id="ARBA00034617"/>
    </source>
</evidence>
<dbReference type="InterPro" id="IPR044876">
    <property type="entry name" value="HRDC_dom_sf"/>
</dbReference>
<proteinExistence type="inferred from homology"/>
<dbReference type="InterPro" id="IPR014001">
    <property type="entry name" value="Helicase_ATP-bd"/>
</dbReference>
<dbReference type="GO" id="GO:0003677">
    <property type="term" value="F:DNA binding"/>
    <property type="evidence" value="ECO:0007669"/>
    <property type="project" value="UniProtKB-KW"/>
</dbReference>
<evidence type="ECO:0000256" key="6">
    <source>
        <dbReference type="ARBA" id="ARBA00023125"/>
    </source>
</evidence>
<evidence type="ECO:0000256" key="1">
    <source>
        <dbReference type="ARBA" id="ARBA00005446"/>
    </source>
</evidence>
<evidence type="ECO:0000259" key="11">
    <source>
        <dbReference type="PROSITE" id="PS51194"/>
    </source>
</evidence>
<dbReference type="GO" id="GO:0000724">
    <property type="term" value="P:double-strand break repair via homologous recombination"/>
    <property type="evidence" value="ECO:0007669"/>
    <property type="project" value="TreeGrafter"/>
</dbReference>
<dbReference type="InterPro" id="IPR027417">
    <property type="entry name" value="P-loop_NTPase"/>
</dbReference>
<dbReference type="PANTHER" id="PTHR13710:SF120">
    <property type="entry name" value="BIFUNCTIONAL 3'-5' EXONUCLEASE_ATP-DEPENDENT HELICASE WRN"/>
    <property type="match status" value="1"/>
</dbReference>
<dbReference type="InterPro" id="IPR032284">
    <property type="entry name" value="RecQ_Zn-bd"/>
</dbReference>
<feature type="domain" description="Helicase C-terminal" evidence="11">
    <location>
        <begin position="370"/>
        <end position="516"/>
    </location>
</feature>
<dbReference type="InterPro" id="IPR010997">
    <property type="entry name" value="HRDC-like_sf"/>
</dbReference>
<dbReference type="Pfam" id="PF00570">
    <property type="entry name" value="HRDC"/>
    <property type="match status" value="1"/>
</dbReference>
<evidence type="ECO:0000259" key="10">
    <source>
        <dbReference type="PROSITE" id="PS51192"/>
    </source>
</evidence>
<dbReference type="CDD" id="cd17920">
    <property type="entry name" value="DEXHc_RecQ"/>
    <property type="match status" value="1"/>
</dbReference>
<dbReference type="eggNOG" id="KOG0351">
    <property type="taxonomic scope" value="Eukaryota"/>
</dbReference>
<dbReference type="Proteomes" id="UP000198341">
    <property type="component" value="Chromosome 15"/>
</dbReference>
<keyword evidence="7" id="KW-0413">Isomerase</keyword>
<name>K8EP99_9CHLO</name>
<dbReference type="PANTHER" id="PTHR13710">
    <property type="entry name" value="DNA HELICASE RECQ FAMILY MEMBER"/>
    <property type="match status" value="1"/>
</dbReference>
<dbReference type="SMART" id="SM00487">
    <property type="entry name" value="DEXDc"/>
    <property type="match status" value="1"/>
</dbReference>
<dbReference type="SUPFAM" id="SSF52540">
    <property type="entry name" value="P-loop containing nucleoside triphosphate hydrolases"/>
    <property type="match status" value="1"/>
</dbReference>
<dbReference type="InterPro" id="IPR002121">
    <property type="entry name" value="HRDC_dom"/>
</dbReference>
<dbReference type="PROSITE" id="PS51194">
    <property type="entry name" value="HELICASE_CTER"/>
    <property type="match status" value="1"/>
</dbReference>
<evidence type="ECO:0000313" key="13">
    <source>
        <dbReference type="Proteomes" id="UP000198341"/>
    </source>
</evidence>
<dbReference type="Pfam" id="PF00271">
    <property type="entry name" value="Helicase_C"/>
    <property type="match status" value="1"/>
</dbReference>